<dbReference type="InterPro" id="IPR036928">
    <property type="entry name" value="AS_sf"/>
</dbReference>
<name>A0A0Y0GGE1_GIBSU</name>
<dbReference type="PIRSF" id="PIRSF001221">
    <property type="entry name" value="Amidase_fungi"/>
    <property type="match status" value="1"/>
</dbReference>
<sequence>MPRSWTDIVAEKRAIRDEKLTKCYGENVPSDPRIMAAKDIQALTKLLEARKVTAEAVVLAHIAKAKEAHQRTNCLTEICFDEALEHARELDAFQQEHGRLKGPLHGIPVSLKDQFNLKGLDSTLGYVGRAFHPAASDCVLVKVLKQLGAVILAKTNLPQSILWGETDNPLWGLTTHPMNPEYTPGGSSGGEGTLLALNGSMLGWGTDIGGSIRVPSHMNGLWGFKPSSGRFSYEAVAVSQDGQQQIPSVVGPMARTLSTITLASKAMIEAECWRLDPQLPPMPWRNDVFQEYLQKPLVIGIMVDDGTVKVHPPIERVFKEFCKKLEAAGHELVPWDTSLNADCIKIMDEHYIADGGEDIRRDMAAGGEPYMPHVQNLVDRGSAMSVYEYWQLNKRKKATQAAYNTMWNATKSSSGKPVDVLLVPTMPHTAIPHRTLRYPGYTKLFNMLDYSALSFPAGTASKALDPVCTGEYEPRNAADAWNWGLYDIEKMDGYSVGLQIVGRRMEEEKVLGAAHQVQQLL</sequence>
<dbReference type="PROSITE" id="PS00571">
    <property type="entry name" value="AMIDASES"/>
    <property type="match status" value="1"/>
</dbReference>
<keyword evidence="4" id="KW-0378">Hydrolase</keyword>
<dbReference type="PANTHER" id="PTHR46072">
    <property type="entry name" value="AMIDASE-RELATED-RELATED"/>
    <property type="match status" value="1"/>
</dbReference>
<gene>
    <name evidence="8" type="ORF">FsFDB1_03</name>
    <name evidence="9" type="ORF">FSUBG_12797</name>
</gene>
<evidence type="ECO:0000256" key="2">
    <source>
        <dbReference type="ARBA" id="ARBA00009199"/>
    </source>
</evidence>
<evidence type="ECO:0000256" key="4">
    <source>
        <dbReference type="ARBA" id="ARBA00022801"/>
    </source>
</evidence>
<dbReference type="PANTHER" id="PTHR46072:SF2">
    <property type="entry name" value="AMIDASE (EUROFUNG)"/>
    <property type="match status" value="1"/>
</dbReference>
<evidence type="ECO:0000256" key="3">
    <source>
        <dbReference type="ARBA" id="ARBA00012922"/>
    </source>
</evidence>
<reference evidence="9 10" key="2">
    <citation type="submission" date="2020-05" db="EMBL/GenBank/DDBJ databases">
        <title>Identification and distribution of gene clusters putatively required for synthesis of sphingolipid metabolism inhibitors in phylogenetically diverse species of the filamentous fungus Fusarium.</title>
        <authorList>
            <person name="Kim H.-S."/>
            <person name="Busman M."/>
            <person name="Brown D.W."/>
            <person name="Divon H."/>
            <person name="Uhlig S."/>
            <person name="Proctor R.H."/>
        </authorList>
    </citation>
    <scope>NUCLEOTIDE SEQUENCE [LARGE SCALE GENOMIC DNA]</scope>
    <source>
        <strain evidence="9 10">NRRL 66333</strain>
    </source>
</reference>
<feature type="binding site" evidence="6">
    <location>
        <position position="161"/>
    </location>
    <ligand>
        <name>substrate</name>
    </ligand>
</feature>
<dbReference type="SUPFAM" id="SSF75304">
    <property type="entry name" value="Amidase signature (AS) enzymes"/>
    <property type="match status" value="1"/>
</dbReference>
<dbReference type="EC" id="3.5.1.4" evidence="3"/>
<protein>
    <recommendedName>
        <fullName evidence="3">amidase</fullName>
        <ecNumber evidence="3">3.5.1.4</ecNumber>
    </recommendedName>
</protein>
<reference evidence="8" key="1">
    <citation type="journal article" date="2016" name="PLoS ONE">
        <title>Two horizontally transferred xenobiotic resistance gene clusters associated with detoxification of benzoxazolinones by Fusarium species.</title>
        <authorList>
            <person name="Glenn A.E."/>
            <person name="Davis C.B."/>
            <person name="Gao M."/>
            <person name="Gold S.E."/>
            <person name="Mitchell T.R."/>
            <person name="Proctor R.H."/>
            <person name="Stewart J.E."/>
            <person name="Snook M.E."/>
        </authorList>
    </citation>
    <scope>NUCLEOTIDE SEQUENCE</scope>
    <source>
        <strain evidence="8">NSM 107</strain>
    </source>
</reference>
<comment type="similarity">
    <text evidence="2">Belongs to the amidase family.</text>
</comment>
<dbReference type="InterPro" id="IPR020556">
    <property type="entry name" value="Amidase_CS"/>
</dbReference>
<dbReference type="Gene3D" id="3.90.1300.10">
    <property type="entry name" value="Amidase signature (AS) domain"/>
    <property type="match status" value="1"/>
</dbReference>
<dbReference type="Pfam" id="PF01425">
    <property type="entry name" value="Amidase"/>
    <property type="match status" value="1"/>
</dbReference>
<organism evidence="8">
    <name type="scientific">Gibberella subglutinans</name>
    <name type="common">Fusarium subglutinans</name>
    <dbReference type="NCBI Taxonomy" id="42677"/>
    <lineage>
        <taxon>Eukaryota</taxon>
        <taxon>Fungi</taxon>
        <taxon>Dikarya</taxon>
        <taxon>Ascomycota</taxon>
        <taxon>Pezizomycotina</taxon>
        <taxon>Sordariomycetes</taxon>
        <taxon>Hypocreomycetidae</taxon>
        <taxon>Hypocreales</taxon>
        <taxon>Nectriaceae</taxon>
        <taxon>Fusarium</taxon>
        <taxon>Fusarium fujikuroi species complex</taxon>
    </lineage>
</organism>
<accession>A0A0Y0GGE1</accession>
<proteinExistence type="inferred from homology"/>
<keyword evidence="10" id="KW-1185">Reference proteome</keyword>
<feature type="active site" description="Charge relay system" evidence="5">
    <location>
        <position position="187"/>
    </location>
</feature>
<feature type="active site" description="Acyl-ester intermediate" evidence="5">
    <location>
        <position position="211"/>
    </location>
</feature>
<feature type="binding site" evidence="6">
    <location>
        <position position="187"/>
    </location>
    <ligand>
        <name>substrate</name>
    </ligand>
</feature>
<comment type="catalytic activity">
    <reaction evidence="1">
        <text>a monocarboxylic acid amide + H2O = a monocarboxylate + NH4(+)</text>
        <dbReference type="Rhea" id="RHEA:12020"/>
        <dbReference type="ChEBI" id="CHEBI:15377"/>
        <dbReference type="ChEBI" id="CHEBI:28938"/>
        <dbReference type="ChEBI" id="CHEBI:35757"/>
        <dbReference type="ChEBI" id="CHEBI:83628"/>
        <dbReference type="EC" id="3.5.1.4"/>
    </reaction>
</comment>
<feature type="domain" description="Amidase" evidence="7">
    <location>
        <begin position="57"/>
        <end position="511"/>
    </location>
</feature>
<evidence type="ECO:0000313" key="9">
    <source>
        <dbReference type="EMBL" id="KAF5584344.1"/>
    </source>
</evidence>
<dbReference type="EMBL" id="JAAOAV010000291">
    <property type="protein sequence ID" value="KAF5584344.1"/>
    <property type="molecule type" value="Genomic_DNA"/>
</dbReference>
<evidence type="ECO:0000259" key="7">
    <source>
        <dbReference type="Pfam" id="PF01425"/>
    </source>
</evidence>
<evidence type="ECO:0000313" key="8">
    <source>
        <dbReference type="EMBL" id="AMB48891.1"/>
    </source>
</evidence>
<dbReference type="OrthoDB" id="6428749at2759"/>
<dbReference type="AlphaFoldDB" id="A0A0Y0GGE1"/>
<evidence type="ECO:0000256" key="5">
    <source>
        <dbReference type="PIRSR" id="PIRSR001221-1"/>
    </source>
</evidence>
<feature type="binding site" evidence="6">
    <location>
        <begin position="208"/>
        <end position="211"/>
    </location>
    <ligand>
        <name>substrate</name>
    </ligand>
</feature>
<dbReference type="EMBL" id="KU055636">
    <property type="protein sequence ID" value="AMB48891.1"/>
    <property type="molecule type" value="Genomic_DNA"/>
</dbReference>
<feature type="active site" description="Charge relay system" evidence="5">
    <location>
        <position position="112"/>
    </location>
</feature>
<evidence type="ECO:0000313" key="10">
    <source>
        <dbReference type="Proteomes" id="UP000547976"/>
    </source>
</evidence>
<dbReference type="GO" id="GO:0004040">
    <property type="term" value="F:amidase activity"/>
    <property type="evidence" value="ECO:0007669"/>
    <property type="project" value="UniProtKB-EC"/>
</dbReference>
<dbReference type="Proteomes" id="UP000547976">
    <property type="component" value="Unassembled WGS sequence"/>
</dbReference>
<dbReference type="InterPro" id="IPR023631">
    <property type="entry name" value="Amidase_dom"/>
</dbReference>
<evidence type="ECO:0000256" key="1">
    <source>
        <dbReference type="ARBA" id="ARBA00001311"/>
    </source>
</evidence>
<evidence type="ECO:0000256" key="6">
    <source>
        <dbReference type="PIRSR" id="PIRSR001221-2"/>
    </source>
</evidence>